<evidence type="ECO:0000256" key="1">
    <source>
        <dbReference type="SAM" id="MobiDB-lite"/>
    </source>
</evidence>
<organism evidence="3">
    <name type="scientific">Anelloviridae sp</name>
    <dbReference type="NCBI Taxonomy" id="2055263"/>
    <lineage>
        <taxon>Viruses</taxon>
        <taxon>Monodnaviria</taxon>
        <taxon>Shotokuvirae</taxon>
        <taxon>Commensaviricota</taxon>
        <taxon>Cardeaviricetes</taxon>
        <taxon>Sanitavirales</taxon>
        <taxon>Anelloviridae</taxon>
    </lineage>
</organism>
<evidence type="ECO:0000259" key="2">
    <source>
        <dbReference type="Pfam" id="PF05501"/>
    </source>
</evidence>
<protein>
    <recommendedName>
        <fullName evidence="2">DUF755 domain-containing protein</fullName>
    </recommendedName>
</protein>
<dbReference type="EMBL" id="MT157223">
    <property type="protein sequence ID" value="QRG28983.1"/>
    <property type="molecule type" value="Genomic_DNA"/>
</dbReference>
<name>A0A890CAE0_9VIRU</name>
<feature type="compositionally biased region" description="Low complexity" evidence="1">
    <location>
        <begin position="86"/>
        <end position="106"/>
    </location>
</feature>
<feature type="region of interest" description="Disordered" evidence="1">
    <location>
        <begin position="59"/>
        <end position="106"/>
    </location>
</feature>
<proteinExistence type="predicted"/>
<feature type="compositionally biased region" description="Basic residues" evidence="1">
    <location>
        <begin position="66"/>
        <end position="85"/>
    </location>
</feature>
<reference evidence="3" key="1">
    <citation type="submission" date="2020-03" db="EMBL/GenBank/DDBJ databases">
        <authorList>
            <person name="Li H."/>
            <person name="Lu H."/>
            <person name="Lv J."/>
            <person name="Zhang W."/>
        </authorList>
    </citation>
    <scope>NUCLEOTIDE SEQUENCE</scope>
    <source>
        <strain evidence="3">Anel-ch-zj</strain>
    </source>
</reference>
<sequence length="106" mass="12431">MPCPIQCYKDYKYRIQNSNQNLNYTTLMKDIKPLQVSVLKESERTQRLNKLLCQLQESQTHQYKQQNRKYKKKSKHARKKKRARHSSNSSSTSNSSSDSSSTQSSN</sequence>
<evidence type="ECO:0000313" key="3">
    <source>
        <dbReference type="EMBL" id="QRG28983.1"/>
    </source>
</evidence>
<accession>A0A890CAE0</accession>
<dbReference type="Pfam" id="PF05501">
    <property type="entry name" value="DUF755"/>
    <property type="match status" value="1"/>
</dbReference>
<dbReference type="InterPro" id="IPR008474">
    <property type="entry name" value="DUF755"/>
</dbReference>
<feature type="domain" description="DUF755" evidence="2">
    <location>
        <begin position="1"/>
        <end position="105"/>
    </location>
</feature>